<feature type="compositionally biased region" description="Basic and acidic residues" evidence="1">
    <location>
        <begin position="516"/>
        <end position="525"/>
    </location>
</feature>
<accession>A0AAV7X5U7</accession>
<evidence type="ECO:0000313" key="3">
    <source>
        <dbReference type="Proteomes" id="UP001075354"/>
    </source>
</evidence>
<dbReference type="GO" id="GO:0045892">
    <property type="term" value="P:negative regulation of DNA-templated transcription"/>
    <property type="evidence" value="ECO:0007669"/>
    <property type="project" value="InterPro"/>
</dbReference>
<feature type="compositionally biased region" description="Basic and acidic residues" evidence="1">
    <location>
        <begin position="100"/>
        <end position="113"/>
    </location>
</feature>
<protein>
    <recommendedName>
        <fullName evidence="4">BEN domain-containing protein</fullName>
    </recommendedName>
</protein>
<name>A0AAV7X5U7_9NEOP</name>
<evidence type="ECO:0000313" key="2">
    <source>
        <dbReference type="EMBL" id="KAJ1519802.1"/>
    </source>
</evidence>
<evidence type="ECO:0000256" key="1">
    <source>
        <dbReference type="SAM" id="MobiDB-lite"/>
    </source>
</evidence>
<dbReference type="EMBL" id="JAPTSV010000016">
    <property type="protein sequence ID" value="KAJ1519802.1"/>
    <property type="molecule type" value="Genomic_DNA"/>
</dbReference>
<feature type="compositionally biased region" description="Polar residues" evidence="1">
    <location>
        <begin position="185"/>
        <end position="198"/>
    </location>
</feature>
<organism evidence="2 3">
    <name type="scientific">Megalurothrips usitatus</name>
    <name type="common">bean blossom thrips</name>
    <dbReference type="NCBI Taxonomy" id="439358"/>
    <lineage>
        <taxon>Eukaryota</taxon>
        <taxon>Metazoa</taxon>
        <taxon>Ecdysozoa</taxon>
        <taxon>Arthropoda</taxon>
        <taxon>Hexapoda</taxon>
        <taxon>Insecta</taxon>
        <taxon>Pterygota</taxon>
        <taxon>Neoptera</taxon>
        <taxon>Paraneoptera</taxon>
        <taxon>Thysanoptera</taxon>
        <taxon>Terebrantia</taxon>
        <taxon>Thripoidea</taxon>
        <taxon>Thripidae</taxon>
        <taxon>Megalurothrips</taxon>
    </lineage>
</organism>
<sequence length="708" mass="76926">MSISVALVRFPREKASFVVDSADIEEFCPQSENDFVRGKLYNVRWPILKRSDSSSSMTEELYEAHIVMLAVSKESLYHRALAKKVKLPSSFVTEMKKKVASSREKASTEDVKKVSKRSRSLHNLATAQAVKERRQRLLDAHRGGSVAPVIKSQTTLPEAPPSADGEKLTKSAEDNLQFEAETLPQDNAGASDNDSIVSQPDVHQGGGTIAPVIKSQTAHQEPLASTLQTNKPTKSANVQHPMPQDKAGASDDDSIVSLPDVHQGGGTIAPLKLLIRNHSLQLSKPTKSANVQHPMPQDKAGASDDDSIVSFTNESKNSRERAKPCKSFKKRKLDDSDTSVDCSWVGTDEEAQSETGFGQFSALVDIQTKLARQQRECRRIQTDLTSSNLLLDKWKDLFHTFVAQGKELLESGEEKVDDSSSLQTVRTPVKRNLFCSSVSTLDPMQVKSNQGALLTTSPCKWKVSTNETNPALKSAAPVMSPVKRTPVKLASGSGPCRSTPSKDAFVVTESSCTAIEDHSPNEKKVASSSSQKKKKTKLSAGQTLGPNQQNHQALSEMLLKVLKGEMNLVGDGKGKVHLGNDVWVKEAAWKSSIAPPTISLSLTVKNAAHEIWGLKKCATFSVTGGKSPKCTNALKEAAPIAGVEVIYAIFRAKMVLQGVTNDSILEANVKSLAKQALREKFQDCGRKLVRDAEKAKKLAKAATQEDDE</sequence>
<feature type="region of interest" description="Disordered" evidence="1">
    <location>
        <begin position="136"/>
        <end position="169"/>
    </location>
</feature>
<dbReference type="PANTHER" id="PTHR14628">
    <property type="entry name" value="BEN DOMAIN-CONTAINING PROTEIN 5"/>
    <property type="match status" value="1"/>
</dbReference>
<keyword evidence="3" id="KW-1185">Reference proteome</keyword>
<dbReference type="Proteomes" id="UP001075354">
    <property type="component" value="Chromosome 16"/>
</dbReference>
<feature type="region of interest" description="Disordered" evidence="1">
    <location>
        <begin position="516"/>
        <end position="549"/>
    </location>
</feature>
<dbReference type="AlphaFoldDB" id="A0AAV7X5U7"/>
<feature type="region of interest" description="Disordered" evidence="1">
    <location>
        <begin position="185"/>
        <end position="257"/>
    </location>
</feature>
<feature type="compositionally biased region" description="Polar residues" evidence="1">
    <location>
        <begin position="214"/>
        <end position="238"/>
    </location>
</feature>
<proteinExistence type="predicted"/>
<comment type="caution">
    <text evidence="2">The sequence shown here is derived from an EMBL/GenBank/DDBJ whole genome shotgun (WGS) entry which is preliminary data.</text>
</comment>
<feature type="region of interest" description="Disordered" evidence="1">
    <location>
        <begin position="100"/>
        <end position="120"/>
    </location>
</feature>
<feature type="region of interest" description="Disordered" evidence="1">
    <location>
        <begin position="284"/>
        <end position="307"/>
    </location>
</feature>
<reference evidence="2" key="1">
    <citation type="submission" date="2022-12" db="EMBL/GenBank/DDBJ databases">
        <title>Chromosome-level genome assembly of the bean flower thrips Megalurothrips usitatus.</title>
        <authorList>
            <person name="Ma L."/>
            <person name="Liu Q."/>
            <person name="Li H."/>
            <person name="Cai W."/>
        </authorList>
    </citation>
    <scope>NUCLEOTIDE SEQUENCE</scope>
    <source>
        <strain evidence="2">Cailab_2022a</strain>
    </source>
</reference>
<evidence type="ECO:0008006" key="4">
    <source>
        <dbReference type="Google" id="ProtNLM"/>
    </source>
</evidence>
<feature type="compositionally biased region" description="Polar residues" evidence="1">
    <location>
        <begin position="540"/>
        <end position="549"/>
    </location>
</feature>
<dbReference type="InterPro" id="IPR040391">
    <property type="entry name" value="BEND5"/>
</dbReference>
<dbReference type="PANTHER" id="PTHR14628:SF1">
    <property type="entry name" value="BEN DOMAIN-CONTAINING PROTEIN 5"/>
    <property type="match status" value="1"/>
</dbReference>
<gene>
    <name evidence="2" type="ORF">ONE63_005055</name>
</gene>
<dbReference type="GO" id="GO:0003677">
    <property type="term" value="F:DNA binding"/>
    <property type="evidence" value="ECO:0007669"/>
    <property type="project" value="InterPro"/>
</dbReference>